<reference evidence="2" key="2">
    <citation type="journal article" date="2015" name="Fish Shellfish Immunol.">
        <title>Early steps in the European eel (Anguilla anguilla)-Vibrio vulnificus interaction in the gills: Role of the RtxA13 toxin.</title>
        <authorList>
            <person name="Callol A."/>
            <person name="Pajuelo D."/>
            <person name="Ebbesson L."/>
            <person name="Teles M."/>
            <person name="MacKenzie S."/>
            <person name="Amaro C."/>
        </authorList>
    </citation>
    <scope>NUCLEOTIDE SEQUENCE</scope>
</reference>
<name>A0A0E9PD14_ANGAN</name>
<protein>
    <submittedName>
        <fullName evidence="2">Uncharacterized protein</fullName>
    </submittedName>
</protein>
<evidence type="ECO:0000256" key="1">
    <source>
        <dbReference type="SAM" id="SignalP"/>
    </source>
</evidence>
<evidence type="ECO:0000313" key="2">
    <source>
        <dbReference type="EMBL" id="JAH02404.1"/>
    </source>
</evidence>
<feature type="chain" id="PRO_5002430667" evidence="1">
    <location>
        <begin position="23"/>
        <end position="47"/>
    </location>
</feature>
<reference evidence="2" key="1">
    <citation type="submission" date="2014-11" db="EMBL/GenBank/DDBJ databases">
        <authorList>
            <person name="Amaro Gonzalez C."/>
        </authorList>
    </citation>
    <scope>NUCLEOTIDE SEQUENCE</scope>
</reference>
<accession>A0A0E9PD14</accession>
<proteinExistence type="predicted"/>
<organism evidence="2">
    <name type="scientific">Anguilla anguilla</name>
    <name type="common">European freshwater eel</name>
    <name type="synonym">Muraena anguilla</name>
    <dbReference type="NCBI Taxonomy" id="7936"/>
    <lineage>
        <taxon>Eukaryota</taxon>
        <taxon>Metazoa</taxon>
        <taxon>Chordata</taxon>
        <taxon>Craniata</taxon>
        <taxon>Vertebrata</taxon>
        <taxon>Euteleostomi</taxon>
        <taxon>Actinopterygii</taxon>
        <taxon>Neopterygii</taxon>
        <taxon>Teleostei</taxon>
        <taxon>Anguilliformes</taxon>
        <taxon>Anguillidae</taxon>
        <taxon>Anguilla</taxon>
    </lineage>
</organism>
<keyword evidence="1" id="KW-0732">Signal</keyword>
<feature type="signal peptide" evidence="1">
    <location>
        <begin position="1"/>
        <end position="22"/>
    </location>
</feature>
<dbReference type="EMBL" id="GBXM01106173">
    <property type="protein sequence ID" value="JAH02404.1"/>
    <property type="molecule type" value="Transcribed_RNA"/>
</dbReference>
<sequence>MRMRKCVCACVCVCMFVGESECMLESDVRVDLRSLSLVIVQNARFTG</sequence>
<dbReference type="AlphaFoldDB" id="A0A0E9PD14"/>